<organism evidence="5 6">
    <name type="scientific">Sphaerochaeta pleomorpha (strain ATCC BAA-1885 / DSM 22778 / Grapes)</name>
    <dbReference type="NCBI Taxonomy" id="158190"/>
    <lineage>
        <taxon>Bacteria</taxon>
        <taxon>Pseudomonadati</taxon>
        <taxon>Spirochaetota</taxon>
        <taxon>Spirochaetia</taxon>
        <taxon>Spirochaetales</taxon>
        <taxon>Sphaerochaetaceae</taxon>
        <taxon>Sphaerochaeta</taxon>
    </lineage>
</organism>
<dbReference type="EMBL" id="CP003155">
    <property type="protein sequence ID" value="AEV30241.1"/>
    <property type="molecule type" value="Genomic_DNA"/>
</dbReference>
<feature type="transmembrane region" description="Helical" evidence="3">
    <location>
        <begin position="21"/>
        <end position="47"/>
    </location>
</feature>
<dbReference type="STRING" id="158190.SpiGrapes_2480"/>
<dbReference type="CDD" id="cd01949">
    <property type="entry name" value="GGDEF"/>
    <property type="match status" value="1"/>
</dbReference>
<dbReference type="EC" id="2.7.7.65" evidence="1"/>
<protein>
    <recommendedName>
        <fullName evidence="1">diguanylate cyclase</fullName>
        <ecNumber evidence="1">2.7.7.65</ecNumber>
    </recommendedName>
</protein>
<dbReference type="PANTHER" id="PTHR45138:SF9">
    <property type="entry name" value="DIGUANYLATE CYCLASE DGCM-RELATED"/>
    <property type="match status" value="1"/>
</dbReference>
<feature type="transmembrane region" description="Helical" evidence="3">
    <location>
        <begin position="169"/>
        <end position="191"/>
    </location>
</feature>
<dbReference type="OrthoDB" id="9779586at2"/>
<comment type="catalytic activity">
    <reaction evidence="2">
        <text>2 GTP = 3',3'-c-di-GMP + 2 diphosphate</text>
        <dbReference type="Rhea" id="RHEA:24898"/>
        <dbReference type="ChEBI" id="CHEBI:33019"/>
        <dbReference type="ChEBI" id="CHEBI:37565"/>
        <dbReference type="ChEBI" id="CHEBI:58805"/>
        <dbReference type="EC" id="2.7.7.65"/>
    </reaction>
</comment>
<keyword evidence="3" id="KW-0472">Membrane</keyword>
<accession>G8QTK0</accession>
<evidence type="ECO:0000256" key="1">
    <source>
        <dbReference type="ARBA" id="ARBA00012528"/>
    </source>
</evidence>
<evidence type="ECO:0000256" key="3">
    <source>
        <dbReference type="SAM" id="Phobius"/>
    </source>
</evidence>
<dbReference type="InterPro" id="IPR043128">
    <property type="entry name" value="Rev_trsase/Diguanyl_cyclase"/>
</dbReference>
<dbReference type="NCBIfam" id="TIGR00254">
    <property type="entry name" value="GGDEF"/>
    <property type="match status" value="1"/>
</dbReference>
<gene>
    <name evidence="5" type="ordered locus">SpiGrapes_2480</name>
</gene>
<dbReference type="Pfam" id="PF00990">
    <property type="entry name" value="GGDEF"/>
    <property type="match status" value="1"/>
</dbReference>
<feature type="transmembrane region" description="Helical" evidence="3">
    <location>
        <begin position="95"/>
        <end position="128"/>
    </location>
</feature>
<dbReference type="PROSITE" id="PS50887">
    <property type="entry name" value="GGDEF"/>
    <property type="match status" value="1"/>
</dbReference>
<dbReference type="PANTHER" id="PTHR45138">
    <property type="entry name" value="REGULATORY COMPONENTS OF SENSORY TRANSDUCTION SYSTEM"/>
    <property type="match status" value="1"/>
</dbReference>
<dbReference type="eggNOG" id="COG3706">
    <property type="taxonomic scope" value="Bacteria"/>
</dbReference>
<evidence type="ECO:0000256" key="2">
    <source>
        <dbReference type="ARBA" id="ARBA00034247"/>
    </source>
</evidence>
<dbReference type="GO" id="GO:0052621">
    <property type="term" value="F:diguanylate cyclase activity"/>
    <property type="evidence" value="ECO:0007669"/>
    <property type="project" value="UniProtKB-EC"/>
</dbReference>
<dbReference type="HOGENOM" id="CLU_000445_11_1_12"/>
<keyword evidence="3" id="KW-0812">Transmembrane</keyword>
<dbReference type="InterPro" id="IPR050469">
    <property type="entry name" value="Diguanylate_Cyclase"/>
</dbReference>
<dbReference type="SMART" id="SM00267">
    <property type="entry name" value="GGDEF"/>
    <property type="match status" value="1"/>
</dbReference>
<feature type="transmembrane region" description="Helical" evidence="3">
    <location>
        <begin position="140"/>
        <end position="157"/>
    </location>
</feature>
<dbReference type="Gene3D" id="3.30.70.270">
    <property type="match status" value="1"/>
</dbReference>
<dbReference type="SUPFAM" id="SSF55073">
    <property type="entry name" value="Nucleotide cyclase"/>
    <property type="match status" value="1"/>
</dbReference>
<dbReference type="InterPro" id="IPR000160">
    <property type="entry name" value="GGDEF_dom"/>
</dbReference>
<name>G8QTK0_SPHPG</name>
<feature type="domain" description="GGDEF" evidence="4">
    <location>
        <begin position="245"/>
        <end position="376"/>
    </location>
</feature>
<dbReference type="AlphaFoldDB" id="G8QTK0"/>
<dbReference type="KEGG" id="sgp:SpiGrapes_2480"/>
<keyword evidence="3" id="KW-1133">Transmembrane helix</keyword>
<dbReference type="Proteomes" id="UP000005632">
    <property type="component" value="Chromosome"/>
</dbReference>
<proteinExistence type="predicted"/>
<dbReference type="RefSeq" id="WP_014271081.1">
    <property type="nucleotide sequence ID" value="NC_016633.1"/>
</dbReference>
<dbReference type="FunFam" id="3.30.70.270:FF:000001">
    <property type="entry name" value="Diguanylate cyclase domain protein"/>
    <property type="match status" value="1"/>
</dbReference>
<dbReference type="InterPro" id="IPR029787">
    <property type="entry name" value="Nucleotide_cyclase"/>
</dbReference>
<evidence type="ECO:0000313" key="5">
    <source>
        <dbReference type="EMBL" id="AEV30241.1"/>
    </source>
</evidence>
<reference evidence="5 6" key="1">
    <citation type="submission" date="2011-11" db="EMBL/GenBank/DDBJ databases">
        <title>Complete sequence of Spirochaeta sp. grapes.</title>
        <authorList>
            <consortium name="US DOE Joint Genome Institute"/>
            <person name="Lucas S."/>
            <person name="Han J."/>
            <person name="Lapidus A."/>
            <person name="Cheng J.-F."/>
            <person name="Goodwin L."/>
            <person name="Pitluck S."/>
            <person name="Peters L."/>
            <person name="Ovchinnikova G."/>
            <person name="Munk A.C."/>
            <person name="Detter J.C."/>
            <person name="Han C."/>
            <person name="Tapia R."/>
            <person name="Land M."/>
            <person name="Hauser L."/>
            <person name="Kyrpides N."/>
            <person name="Ivanova N."/>
            <person name="Pagani I."/>
            <person name="Ritalahtilisa K."/>
            <person name="Loeffler F."/>
            <person name="Woyke T."/>
        </authorList>
    </citation>
    <scope>NUCLEOTIDE SEQUENCE [LARGE SCALE GENOMIC DNA]</scope>
    <source>
        <strain evidence="6">ATCC BAA-1885 / DSM 22778 / Grapes</strain>
    </source>
</reference>
<evidence type="ECO:0000259" key="4">
    <source>
        <dbReference type="PROSITE" id="PS50887"/>
    </source>
</evidence>
<sequence>MYFIDKKIPREKNITKRQEWLCHLIVLSGYFCILINFVTLVGVWIWIVRPAHLPYSTYYYWVHYILSPSLILLAVVGAVDLFVKNKKVTLTVKQYSVILLLVFCLAFTIVVHKIALVLLASFAIPVFVSSIFSKPKMTRNIYLICFVMTIACTLCIIPDIPQRIEAGYIWVELVSALAILSISFVFSKILIRNTMENLAELKISYETQSKMHSLMQFDRFTGLNNRSTFDEVFVTCINESSRTKEPLSLVLIDLDHFKSVNDSFGHAKGDEVLLYFSQLLKGLEGQDVYAFRFGGDEFALLCKYRDSFSLLTECEKLRLKYFQESPKALGLSITFSCGIASFNERFKDASSLFNAADQALYMAKQQGRNQTVLAENVLHGN</sequence>
<keyword evidence="6" id="KW-1185">Reference proteome</keyword>
<feature type="transmembrane region" description="Helical" evidence="3">
    <location>
        <begin position="59"/>
        <end position="83"/>
    </location>
</feature>
<evidence type="ECO:0000313" key="6">
    <source>
        <dbReference type="Proteomes" id="UP000005632"/>
    </source>
</evidence>